<dbReference type="PANTHER" id="PTHR30563:SF0">
    <property type="entry name" value="DNA RECOMBINATION PROTEIN RMUC"/>
    <property type="match status" value="1"/>
</dbReference>
<dbReference type="EMBL" id="MEZK01000022">
    <property type="protein sequence ID" value="OGD62355.1"/>
    <property type="molecule type" value="Genomic_DNA"/>
</dbReference>
<organism evidence="6 7">
    <name type="scientific">Candidatus Beckwithbacteria bacterium RBG_13_42_9</name>
    <dbReference type="NCBI Taxonomy" id="1797457"/>
    <lineage>
        <taxon>Bacteria</taxon>
        <taxon>Candidatus Beckwithiibacteriota</taxon>
    </lineage>
</organism>
<keyword evidence="5" id="KW-0812">Transmembrane</keyword>
<dbReference type="STRING" id="1797457.A2160_03860"/>
<proteinExistence type="inferred from homology"/>
<dbReference type="Pfam" id="PF02646">
    <property type="entry name" value="RmuC"/>
    <property type="match status" value="1"/>
</dbReference>
<evidence type="ECO:0000313" key="7">
    <source>
        <dbReference type="Proteomes" id="UP000177006"/>
    </source>
</evidence>
<protein>
    <recommendedName>
        <fullName evidence="8">DNA recombination protein RmuC</fullName>
    </recommendedName>
</protein>
<dbReference type="AlphaFoldDB" id="A0A1F5E4Q8"/>
<keyword evidence="5" id="KW-0472">Membrane</keyword>
<dbReference type="InterPro" id="IPR003798">
    <property type="entry name" value="DNA_recombination_RmuC"/>
</dbReference>
<evidence type="ECO:0008006" key="8">
    <source>
        <dbReference type="Google" id="ProtNLM"/>
    </source>
</evidence>
<evidence type="ECO:0000256" key="4">
    <source>
        <dbReference type="ARBA" id="ARBA00023172"/>
    </source>
</evidence>
<sequence length="358" mass="40982">MVSELYLFTALILLGFLVVVWLINRKISQLQELQKQQDPTLTEWLKSMQSSLEGTNKTLNQVITETNKNLNEVLTTTNKNLTSTLHDSTKAMNERLDNAAKYISEVAKEVGQMSEIGRSMKDLQEFLKSPKLRGNIGEEVLKDLIAQMFPKNSFFLQYSFKSGEKVDAAIKTAAGVLPIDSKFPMENFQKMMAVGEKAEQDRARRDFVNDVRKHIRDIAQKYILPEEGTMDLALMYIPSEPVYYEIVNNTELTEYARKVRVYPVSPTTLYAHLQMILLSFEGQKIEVRSRQVFRLLRAIQKDYEKTEGTLQVLGGHINHAYNQFANTLQSFSLLGQKISQTKALGELEEPEKIKELED</sequence>
<dbReference type="Proteomes" id="UP000177006">
    <property type="component" value="Unassembled WGS sequence"/>
</dbReference>
<comment type="similarity">
    <text evidence="2">Belongs to the RmuC family.</text>
</comment>
<comment type="caution">
    <text evidence="6">The sequence shown here is derived from an EMBL/GenBank/DDBJ whole genome shotgun (WGS) entry which is preliminary data.</text>
</comment>
<keyword evidence="5" id="KW-1133">Transmembrane helix</keyword>
<name>A0A1F5E4Q8_9BACT</name>
<comment type="function">
    <text evidence="1">Involved in DNA recombination.</text>
</comment>
<evidence type="ECO:0000256" key="5">
    <source>
        <dbReference type="SAM" id="Phobius"/>
    </source>
</evidence>
<dbReference type="PANTHER" id="PTHR30563">
    <property type="entry name" value="DNA RECOMBINATION PROTEIN RMUC"/>
    <property type="match status" value="1"/>
</dbReference>
<evidence type="ECO:0000256" key="2">
    <source>
        <dbReference type="ARBA" id="ARBA00009840"/>
    </source>
</evidence>
<evidence type="ECO:0000256" key="3">
    <source>
        <dbReference type="ARBA" id="ARBA00023054"/>
    </source>
</evidence>
<accession>A0A1F5E4Q8</accession>
<reference evidence="6 7" key="1">
    <citation type="journal article" date="2016" name="Nat. Commun.">
        <title>Thousands of microbial genomes shed light on interconnected biogeochemical processes in an aquifer system.</title>
        <authorList>
            <person name="Anantharaman K."/>
            <person name="Brown C.T."/>
            <person name="Hug L.A."/>
            <person name="Sharon I."/>
            <person name="Castelle C.J."/>
            <person name="Probst A.J."/>
            <person name="Thomas B.C."/>
            <person name="Singh A."/>
            <person name="Wilkins M.J."/>
            <person name="Karaoz U."/>
            <person name="Brodie E.L."/>
            <person name="Williams K.H."/>
            <person name="Hubbard S.S."/>
            <person name="Banfield J.F."/>
        </authorList>
    </citation>
    <scope>NUCLEOTIDE SEQUENCE [LARGE SCALE GENOMIC DNA]</scope>
</reference>
<gene>
    <name evidence="6" type="ORF">A2160_03860</name>
</gene>
<keyword evidence="3" id="KW-0175">Coiled coil</keyword>
<dbReference type="GO" id="GO:0006310">
    <property type="term" value="P:DNA recombination"/>
    <property type="evidence" value="ECO:0007669"/>
    <property type="project" value="UniProtKB-KW"/>
</dbReference>
<evidence type="ECO:0000313" key="6">
    <source>
        <dbReference type="EMBL" id="OGD62355.1"/>
    </source>
</evidence>
<keyword evidence="4" id="KW-0233">DNA recombination</keyword>
<feature type="transmembrane region" description="Helical" evidence="5">
    <location>
        <begin position="6"/>
        <end position="23"/>
    </location>
</feature>
<evidence type="ECO:0000256" key="1">
    <source>
        <dbReference type="ARBA" id="ARBA00003416"/>
    </source>
</evidence>